<name>A0A8C8RG68_9SAUR</name>
<accession>A0A8C8RG68</accession>
<evidence type="ECO:0000259" key="1">
    <source>
        <dbReference type="PROSITE" id="PS50144"/>
    </source>
</evidence>
<dbReference type="InterPro" id="IPR008974">
    <property type="entry name" value="TRAF-like"/>
</dbReference>
<keyword evidence="3" id="KW-1185">Reference proteome</keyword>
<dbReference type="InterPro" id="IPR002083">
    <property type="entry name" value="MATH/TRAF_dom"/>
</dbReference>
<dbReference type="Pfam" id="PF21355">
    <property type="entry name" value="TRAF-mep_MATH"/>
    <property type="match status" value="1"/>
</dbReference>
<reference evidence="2" key="2">
    <citation type="submission" date="2025-09" db="UniProtKB">
        <authorList>
            <consortium name="Ensembl"/>
        </authorList>
    </citation>
    <scope>IDENTIFICATION</scope>
</reference>
<dbReference type="PANTHER" id="PTHR10131">
    <property type="entry name" value="TNF RECEPTOR ASSOCIATED FACTOR"/>
    <property type="match status" value="1"/>
</dbReference>
<reference evidence="2" key="1">
    <citation type="submission" date="2025-08" db="UniProtKB">
        <authorList>
            <consortium name="Ensembl"/>
        </authorList>
    </citation>
    <scope>IDENTIFICATION</scope>
</reference>
<dbReference type="PROSITE" id="PS50144">
    <property type="entry name" value="MATH"/>
    <property type="match status" value="1"/>
</dbReference>
<dbReference type="SUPFAM" id="SSF49599">
    <property type="entry name" value="TRAF domain-like"/>
    <property type="match status" value="1"/>
</dbReference>
<dbReference type="Ensembl" id="ENSPCET00000004501.1">
    <property type="protein sequence ID" value="ENSPCEP00000004356.1"/>
    <property type="gene ID" value="ENSPCEG00000003503.1"/>
</dbReference>
<protein>
    <recommendedName>
        <fullName evidence="1">MATH domain-containing protein</fullName>
    </recommendedName>
</protein>
<dbReference type="AlphaFoldDB" id="A0A8C8RG68"/>
<feature type="domain" description="MATH" evidence="1">
    <location>
        <begin position="17"/>
        <end position="151"/>
    </location>
</feature>
<organism evidence="2 3">
    <name type="scientific">Pelusios castaneus</name>
    <name type="common">West African mud turtle</name>
    <dbReference type="NCBI Taxonomy" id="367368"/>
    <lineage>
        <taxon>Eukaryota</taxon>
        <taxon>Metazoa</taxon>
        <taxon>Chordata</taxon>
        <taxon>Craniata</taxon>
        <taxon>Vertebrata</taxon>
        <taxon>Euteleostomi</taxon>
        <taxon>Archelosauria</taxon>
        <taxon>Testudinata</taxon>
        <taxon>Testudines</taxon>
        <taxon>Pleurodira</taxon>
        <taxon>Pelomedusidae</taxon>
        <taxon>Pelusios</taxon>
    </lineage>
</organism>
<dbReference type="PANTHER" id="PTHR10131:SF96">
    <property type="entry name" value="TNF RECEPTOR-ASSOCIATED FACTOR 1"/>
    <property type="match status" value="1"/>
</dbReference>
<dbReference type="Proteomes" id="UP000694393">
    <property type="component" value="Unplaced"/>
</dbReference>
<evidence type="ECO:0000313" key="3">
    <source>
        <dbReference type="Proteomes" id="UP000694393"/>
    </source>
</evidence>
<dbReference type="InterPro" id="IPR049342">
    <property type="entry name" value="TRAF1-6_MATH_dom"/>
</dbReference>
<evidence type="ECO:0000313" key="2">
    <source>
        <dbReference type="Ensembl" id="ENSPCEP00000004356.1"/>
    </source>
</evidence>
<sequence length="155" mass="17335">MLSSLTSDPLPISLLLPHKFSEGIHDPITTCEHSPLTSDPSHWAHQWLTGFQNGTGTGTHLSLFLVVMRGEYDFQLKWPFRHKVTFTLLDQVGERHVSASFRPPDSSSSFQRPMSESNIASGLPEFFPLHQLHAPEATYIHEDTLALQAVIDMGT</sequence>
<dbReference type="Gene3D" id="2.60.210.10">
    <property type="entry name" value="Apoptosis, Tumor Necrosis Factor Receptor Associated Protein 2, Chain A"/>
    <property type="match status" value="1"/>
</dbReference>
<proteinExistence type="predicted"/>